<evidence type="ECO:0000313" key="2">
    <source>
        <dbReference type="Proteomes" id="UP001279410"/>
    </source>
</evidence>
<keyword evidence="2" id="KW-1185">Reference proteome</keyword>
<name>A0AAD3N914_LATJO</name>
<reference evidence="1" key="1">
    <citation type="submission" date="2022-08" db="EMBL/GenBank/DDBJ databases">
        <title>Genome sequencing of akame (Lates japonicus).</title>
        <authorList>
            <person name="Hashiguchi Y."/>
            <person name="Takahashi H."/>
        </authorList>
    </citation>
    <scope>NUCLEOTIDE SEQUENCE</scope>
    <source>
        <strain evidence="1">Kochi</strain>
    </source>
</reference>
<accession>A0AAD3N914</accession>
<evidence type="ECO:0000313" key="1">
    <source>
        <dbReference type="EMBL" id="GLD67235.1"/>
    </source>
</evidence>
<protein>
    <submittedName>
        <fullName evidence="1">Uncharacterized protein</fullName>
    </submittedName>
</protein>
<dbReference type="EMBL" id="BRZM01000107">
    <property type="protein sequence ID" value="GLD67235.1"/>
    <property type="molecule type" value="Genomic_DNA"/>
</dbReference>
<comment type="caution">
    <text evidence="1">The sequence shown here is derived from an EMBL/GenBank/DDBJ whole genome shotgun (WGS) entry which is preliminary data.</text>
</comment>
<gene>
    <name evidence="1" type="ORF">AKAME5_001859300</name>
</gene>
<sequence>MGSEISQEETERVSLYWYEASLQSQCLLPDVGIDESLLKYSGLNSNTELQVYSNELLASVPGYITSLGSVLGAATSLPNAVGLGALVISMILEIIFKSTPFGLN</sequence>
<dbReference type="AlphaFoldDB" id="A0AAD3N914"/>
<proteinExistence type="predicted"/>
<organism evidence="1 2">
    <name type="scientific">Lates japonicus</name>
    <name type="common">Japanese lates</name>
    <dbReference type="NCBI Taxonomy" id="270547"/>
    <lineage>
        <taxon>Eukaryota</taxon>
        <taxon>Metazoa</taxon>
        <taxon>Chordata</taxon>
        <taxon>Craniata</taxon>
        <taxon>Vertebrata</taxon>
        <taxon>Euteleostomi</taxon>
        <taxon>Actinopterygii</taxon>
        <taxon>Neopterygii</taxon>
        <taxon>Teleostei</taxon>
        <taxon>Neoteleostei</taxon>
        <taxon>Acanthomorphata</taxon>
        <taxon>Carangaria</taxon>
        <taxon>Carangaria incertae sedis</taxon>
        <taxon>Centropomidae</taxon>
        <taxon>Lates</taxon>
    </lineage>
</organism>
<dbReference type="Proteomes" id="UP001279410">
    <property type="component" value="Unassembled WGS sequence"/>
</dbReference>